<evidence type="ECO:0000313" key="1">
    <source>
        <dbReference type="EMBL" id="GMF04146.1"/>
    </source>
</evidence>
<reference evidence="1" key="1">
    <citation type="submission" date="2023-04" db="EMBL/GenBank/DDBJ databases">
        <title>Ambrosiozyma monospora NBRC 10751.</title>
        <authorList>
            <person name="Ichikawa N."/>
            <person name="Sato H."/>
            <person name="Tonouchi N."/>
        </authorList>
    </citation>
    <scope>NUCLEOTIDE SEQUENCE</scope>
    <source>
        <strain evidence="1">NBRC 10751</strain>
    </source>
</reference>
<dbReference type="EMBL" id="BSXS01013523">
    <property type="protein sequence ID" value="GMF04146.1"/>
    <property type="molecule type" value="Genomic_DNA"/>
</dbReference>
<accession>A0ACB5U806</accession>
<proteinExistence type="predicted"/>
<evidence type="ECO:0000313" key="2">
    <source>
        <dbReference type="Proteomes" id="UP001165064"/>
    </source>
</evidence>
<protein>
    <submittedName>
        <fullName evidence="1">Unnamed protein product</fullName>
    </submittedName>
</protein>
<dbReference type="Proteomes" id="UP001165064">
    <property type="component" value="Unassembled WGS sequence"/>
</dbReference>
<gene>
    <name evidence="1" type="ORF">Amon02_001202100</name>
</gene>
<comment type="caution">
    <text evidence="1">The sequence shown here is derived from an EMBL/GenBank/DDBJ whole genome shotgun (WGS) entry which is preliminary data.</text>
</comment>
<keyword evidence="2" id="KW-1185">Reference proteome</keyword>
<organism evidence="1 2">
    <name type="scientific">Ambrosiozyma monospora</name>
    <name type="common">Yeast</name>
    <name type="synonym">Endomycopsis monosporus</name>
    <dbReference type="NCBI Taxonomy" id="43982"/>
    <lineage>
        <taxon>Eukaryota</taxon>
        <taxon>Fungi</taxon>
        <taxon>Dikarya</taxon>
        <taxon>Ascomycota</taxon>
        <taxon>Saccharomycotina</taxon>
        <taxon>Pichiomycetes</taxon>
        <taxon>Pichiales</taxon>
        <taxon>Pichiaceae</taxon>
        <taxon>Ambrosiozyma</taxon>
    </lineage>
</organism>
<sequence>MLDKKQQQLVDANAEISKLTSENRDLRNKFIEVESSKEQLASEVNKSKFAQSKLQQDLDLSKQNSTWFETELKNKTNDLQLLREQKRDEVSKLQTQLEKYKQNYI</sequence>
<name>A0ACB5U806_AMBMO</name>